<dbReference type="AlphaFoldDB" id="A0AAJ5WZ33"/>
<dbReference type="InterPro" id="IPR012944">
    <property type="entry name" value="SusD_RagB_dom"/>
</dbReference>
<dbReference type="InterPro" id="IPR011990">
    <property type="entry name" value="TPR-like_helical_dom_sf"/>
</dbReference>
<comment type="subcellular location">
    <subcellularLocation>
        <location evidence="1">Cell outer membrane</location>
    </subcellularLocation>
</comment>
<dbReference type="EMBL" id="CP119311">
    <property type="protein sequence ID" value="WEK37005.1"/>
    <property type="molecule type" value="Genomic_DNA"/>
</dbReference>
<reference evidence="8" key="1">
    <citation type="submission" date="2023-03" db="EMBL/GenBank/DDBJ databases">
        <title>Andean soil-derived lignocellulolytic bacterial consortium as a source of novel taxa and putative plastic-active enzymes.</title>
        <authorList>
            <person name="Diaz-Garcia L."/>
            <person name="Chuvochina M."/>
            <person name="Feuerriegel G."/>
            <person name="Bunk B."/>
            <person name="Sproer C."/>
            <person name="Streit W.R."/>
            <person name="Rodriguez L.M."/>
            <person name="Overmann J."/>
            <person name="Jimenez D.J."/>
        </authorList>
    </citation>
    <scope>NUCLEOTIDE SEQUENCE</scope>
    <source>
        <strain evidence="8">MAG 7</strain>
    </source>
</reference>
<keyword evidence="3" id="KW-0732">Signal</keyword>
<organism evidence="8 9">
    <name type="scientific">Candidatus Pseudobacter hemicellulosilyticus</name>
    <dbReference type="NCBI Taxonomy" id="3121375"/>
    <lineage>
        <taxon>Bacteria</taxon>
        <taxon>Pseudomonadati</taxon>
        <taxon>Bacteroidota</taxon>
        <taxon>Chitinophagia</taxon>
        <taxon>Chitinophagales</taxon>
        <taxon>Chitinophagaceae</taxon>
        <taxon>Pseudobacter</taxon>
    </lineage>
</organism>
<dbReference type="InterPro" id="IPR033985">
    <property type="entry name" value="SusD-like_N"/>
</dbReference>
<proteinExistence type="inferred from homology"/>
<feature type="domain" description="RagB/SusD" evidence="6">
    <location>
        <begin position="371"/>
        <end position="462"/>
    </location>
</feature>
<dbReference type="SUPFAM" id="SSF48452">
    <property type="entry name" value="TPR-like"/>
    <property type="match status" value="1"/>
</dbReference>
<accession>A0AAJ5WZ33</accession>
<gene>
    <name evidence="8" type="ORF">P0Y53_05770</name>
</gene>
<dbReference type="Pfam" id="PF07980">
    <property type="entry name" value="SusD_RagB"/>
    <property type="match status" value="1"/>
</dbReference>
<comment type="similarity">
    <text evidence="2">Belongs to the SusD family.</text>
</comment>
<keyword evidence="4" id="KW-0472">Membrane</keyword>
<dbReference type="PROSITE" id="PS51257">
    <property type="entry name" value="PROKAR_LIPOPROTEIN"/>
    <property type="match status" value="1"/>
</dbReference>
<evidence type="ECO:0000313" key="8">
    <source>
        <dbReference type="EMBL" id="WEK37005.1"/>
    </source>
</evidence>
<evidence type="ECO:0000256" key="2">
    <source>
        <dbReference type="ARBA" id="ARBA00006275"/>
    </source>
</evidence>
<evidence type="ECO:0000256" key="1">
    <source>
        <dbReference type="ARBA" id="ARBA00004442"/>
    </source>
</evidence>
<name>A0AAJ5WZ33_9BACT</name>
<evidence type="ECO:0000256" key="4">
    <source>
        <dbReference type="ARBA" id="ARBA00023136"/>
    </source>
</evidence>
<evidence type="ECO:0000313" key="9">
    <source>
        <dbReference type="Proteomes" id="UP001220610"/>
    </source>
</evidence>
<sequence>MRTIPILLYVAIVSLLGTGCNKWLDTQPSDQISDEKLYQNADGFRTALNGVYQQVSVRELYGHHLTWGLASVMSQDYDRNNLDYVNYYLADYNYTQATYTVPVINGIWSKSYNAIANCNKIISAIEPLDSTFFPLLSAERNLILGEAMAMRGLLHFELLRLYAPAPAAQPQGYFIPYVSEYPARYTAPSTTIGVMDSIIRDLETAQVLVARNDTITNRTMMMYKLQSLMAGGNTPNGGLFFNYRMHRLNYVAIQGLLARAYLYKGDYVKALEKADYLYKQFSPAPSSRLKWWAWTASYSMTGADKYIKLVDDVIMAFYNPEEVNMIKAIKDQYSPFNLADEFMTTWLPGNVRDYRMDFLGLSAENKKSPKWNETTSQSQWRKEQNFLMPVLRFSEIYLIYAETLFHAGRTTEALAVFNEFRYARGRTTAFNSTDPEAFYEELLLEYRREFFEEGQTVFAHKRLNRPIMVGTRRIDIDQRLVLPIPEGETIF</sequence>
<evidence type="ECO:0000259" key="7">
    <source>
        <dbReference type="Pfam" id="PF14322"/>
    </source>
</evidence>
<dbReference type="GO" id="GO:0009279">
    <property type="term" value="C:cell outer membrane"/>
    <property type="evidence" value="ECO:0007669"/>
    <property type="project" value="UniProtKB-SubCell"/>
</dbReference>
<dbReference type="Pfam" id="PF14322">
    <property type="entry name" value="SusD-like_3"/>
    <property type="match status" value="1"/>
</dbReference>
<evidence type="ECO:0000256" key="5">
    <source>
        <dbReference type="ARBA" id="ARBA00023237"/>
    </source>
</evidence>
<protein>
    <submittedName>
        <fullName evidence="8">RagB/SusD family nutrient uptake outer membrane protein</fullName>
    </submittedName>
</protein>
<dbReference type="Gene3D" id="1.25.40.390">
    <property type="match status" value="2"/>
</dbReference>
<keyword evidence="5" id="KW-0998">Cell outer membrane</keyword>
<feature type="domain" description="SusD-like N-terminal" evidence="7">
    <location>
        <begin position="23"/>
        <end position="212"/>
    </location>
</feature>
<evidence type="ECO:0000259" key="6">
    <source>
        <dbReference type="Pfam" id="PF07980"/>
    </source>
</evidence>
<evidence type="ECO:0000256" key="3">
    <source>
        <dbReference type="ARBA" id="ARBA00022729"/>
    </source>
</evidence>
<dbReference type="Proteomes" id="UP001220610">
    <property type="component" value="Chromosome"/>
</dbReference>